<evidence type="ECO:0000313" key="3">
    <source>
        <dbReference type="Proteomes" id="UP000254124"/>
    </source>
</evidence>
<dbReference type="EMBL" id="UGWZ01000001">
    <property type="protein sequence ID" value="SUG17795.1"/>
    <property type="molecule type" value="Genomic_DNA"/>
</dbReference>
<dbReference type="Gene3D" id="1.10.150.240">
    <property type="entry name" value="Putative phosphatase, domain 2"/>
    <property type="match status" value="1"/>
</dbReference>
<gene>
    <name evidence="2" type="ORF">NCTC7295_05594</name>
</gene>
<dbReference type="AlphaFoldDB" id="A0A379SCX7"/>
<name>A0A379SCX7_SALER</name>
<keyword evidence="2" id="KW-0378">Hydrolase</keyword>
<organism evidence="2 3">
    <name type="scientific">Salmonella enterica subsp. arizonae</name>
    <dbReference type="NCBI Taxonomy" id="59203"/>
    <lineage>
        <taxon>Bacteria</taxon>
        <taxon>Pseudomonadati</taxon>
        <taxon>Pseudomonadota</taxon>
        <taxon>Gammaproteobacteria</taxon>
        <taxon>Enterobacterales</taxon>
        <taxon>Enterobacteriaceae</taxon>
        <taxon>Salmonella</taxon>
    </lineage>
</organism>
<dbReference type="InterPro" id="IPR036412">
    <property type="entry name" value="HAD-like_sf"/>
</dbReference>
<dbReference type="GO" id="GO:0046872">
    <property type="term" value="F:metal ion binding"/>
    <property type="evidence" value="ECO:0007669"/>
    <property type="project" value="UniProtKB-KW"/>
</dbReference>
<dbReference type="Gene3D" id="3.40.50.1000">
    <property type="entry name" value="HAD superfamily/HAD-like"/>
    <property type="match status" value="1"/>
</dbReference>
<dbReference type="InterPro" id="IPR023214">
    <property type="entry name" value="HAD_sf"/>
</dbReference>
<evidence type="ECO:0000313" key="2">
    <source>
        <dbReference type="EMBL" id="SUG17795.1"/>
    </source>
</evidence>
<protein>
    <submittedName>
        <fullName evidence="2">Hydrolase</fullName>
    </submittedName>
</protein>
<proteinExistence type="predicted"/>
<dbReference type="GO" id="GO:0016787">
    <property type="term" value="F:hydrolase activity"/>
    <property type="evidence" value="ECO:0007669"/>
    <property type="project" value="UniProtKB-KW"/>
</dbReference>
<keyword evidence="1" id="KW-0479">Metal-binding</keyword>
<sequence length="48" mass="5541">MSQIEAVFFDCDGTLVDSEVICSRAYVAMFRQFGITLELTEVFRRFKA</sequence>
<dbReference type="InterPro" id="IPR023198">
    <property type="entry name" value="PGP-like_dom2"/>
</dbReference>
<evidence type="ECO:0000256" key="1">
    <source>
        <dbReference type="ARBA" id="ARBA00022723"/>
    </source>
</evidence>
<dbReference type="Proteomes" id="UP000254124">
    <property type="component" value="Unassembled WGS sequence"/>
</dbReference>
<dbReference type="SUPFAM" id="SSF56784">
    <property type="entry name" value="HAD-like"/>
    <property type="match status" value="1"/>
</dbReference>
<reference evidence="2 3" key="1">
    <citation type="submission" date="2018-06" db="EMBL/GenBank/DDBJ databases">
        <authorList>
            <consortium name="Pathogen Informatics"/>
            <person name="Doyle S."/>
        </authorList>
    </citation>
    <scope>NUCLEOTIDE SEQUENCE [LARGE SCALE GENOMIC DNA]</scope>
    <source>
        <strain evidence="2 3">NCTC7295</strain>
    </source>
</reference>
<accession>A0A379SCX7</accession>